<dbReference type="EMBL" id="QJKJ01009216">
    <property type="protein sequence ID" value="RDX77289.1"/>
    <property type="molecule type" value="Genomic_DNA"/>
</dbReference>
<dbReference type="STRING" id="157652.A0A371FG56"/>
<gene>
    <name evidence="12" type="ORF">CR513_42614</name>
</gene>
<dbReference type="Pfam" id="PF13976">
    <property type="entry name" value="gag_pre-integrs"/>
    <property type="match status" value="1"/>
</dbReference>
<reference evidence="12" key="1">
    <citation type="submission" date="2018-05" db="EMBL/GenBank/DDBJ databases">
        <title>Draft genome of Mucuna pruriens seed.</title>
        <authorList>
            <person name="Nnadi N.E."/>
            <person name="Vos R."/>
            <person name="Hasami M.H."/>
            <person name="Devisetty U.K."/>
            <person name="Aguiy J.C."/>
        </authorList>
    </citation>
    <scope>NUCLEOTIDE SEQUENCE [LARGE SCALE GENOMIC DNA]</scope>
    <source>
        <strain evidence="12">JCA_2017</strain>
    </source>
</reference>
<evidence type="ECO:0000256" key="7">
    <source>
        <dbReference type="ARBA" id="ARBA00022918"/>
    </source>
</evidence>
<evidence type="ECO:0000256" key="10">
    <source>
        <dbReference type="SAM" id="MobiDB-lite"/>
    </source>
</evidence>
<keyword evidence="9" id="KW-0233">DNA recombination</keyword>
<feature type="non-terminal residue" evidence="12">
    <location>
        <position position="1"/>
    </location>
</feature>
<evidence type="ECO:0000313" key="13">
    <source>
        <dbReference type="Proteomes" id="UP000257109"/>
    </source>
</evidence>
<evidence type="ECO:0000256" key="4">
    <source>
        <dbReference type="ARBA" id="ARBA00022801"/>
    </source>
</evidence>
<protein>
    <recommendedName>
        <fullName evidence="11">GAG-pre-integrase domain-containing protein</fullName>
    </recommendedName>
</protein>
<keyword evidence="2" id="KW-0479">Metal-binding</keyword>
<evidence type="ECO:0000256" key="1">
    <source>
        <dbReference type="ARBA" id="ARBA00022722"/>
    </source>
</evidence>
<evidence type="ECO:0000256" key="2">
    <source>
        <dbReference type="ARBA" id="ARBA00022723"/>
    </source>
</evidence>
<keyword evidence="4" id="KW-0378">Hydrolase</keyword>
<keyword evidence="13" id="KW-1185">Reference proteome</keyword>
<accession>A0A371FG56</accession>
<dbReference type="PANTHER" id="PTHR42648:SF11">
    <property type="entry name" value="TRANSPOSON TY4-P GAG-POL POLYPROTEIN"/>
    <property type="match status" value="1"/>
</dbReference>
<feature type="region of interest" description="Disordered" evidence="10">
    <location>
        <begin position="89"/>
        <end position="145"/>
    </location>
</feature>
<dbReference type="GO" id="GO:0003887">
    <property type="term" value="F:DNA-directed DNA polymerase activity"/>
    <property type="evidence" value="ECO:0007669"/>
    <property type="project" value="UniProtKB-KW"/>
</dbReference>
<evidence type="ECO:0000256" key="3">
    <source>
        <dbReference type="ARBA" id="ARBA00022759"/>
    </source>
</evidence>
<dbReference type="GO" id="GO:0016787">
    <property type="term" value="F:hydrolase activity"/>
    <property type="evidence" value="ECO:0007669"/>
    <property type="project" value="UniProtKB-KW"/>
</dbReference>
<dbReference type="SUPFAM" id="SSF57756">
    <property type="entry name" value="Retrovirus zinc finger-like domains"/>
    <property type="match status" value="1"/>
</dbReference>
<dbReference type="InterPro" id="IPR039537">
    <property type="entry name" value="Retrotran_Ty1/copia-like"/>
</dbReference>
<dbReference type="GO" id="GO:0004519">
    <property type="term" value="F:endonuclease activity"/>
    <property type="evidence" value="ECO:0007669"/>
    <property type="project" value="UniProtKB-KW"/>
</dbReference>
<comment type="caution">
    <text evidence="12">The sequence shown here is derived from an EMBL/GenBank/DDBJ whole genome shotgun (WGS) entry which is preliminary data.</text>
</comment>
<name>A0A371FG56_MUCPR</name>
<dbReference type="GO" id="GO:0003676">
    <property type="term" value="F:nucleic acid binding"/>
    <property type="evidence" value="ECO:0007669"/>
    <property type="project" value="InterPro"/>
</dbReference>
<dbReference type="OrthoDB" id="1679989at2759"/>
<dbReference type="AlphaFoldDB" id="A0A371FG56"/>
<dbReference type="GO" id="GO:0015074">
    <property type="term" value="P:DNA integration"/>
    <property type="evidence" value="ECO:0007669"/>
    <property type="project" value="UniProtKB-KW"/>
</dbReference>
<evidence type="ECO:0000256" key="5">
    <source>
        <dbReference type="ARBA" id="ARBA00022842"/>
    </source>
</evidence>
<organism evidence="12 13">
    <name type="scientific">Mucuna pruriens</name>
    <name type="common">Velvet bean</name>
    <name type="synonym">Dolichos pruriens</name>
    <dbReference type="NCBI Taxonomy" id="157652"/>
    <lineage>
        <taxon>Eukaryota</taxon>
        <taxon>Viridiplantae</taxon>
        <taxon>Streptophyta</taxon>
        <taxon>Embryophyta</taxon>
        <taxon>Tracheophyta</taxon>
        <taxon>Spermatophyta</taxon>
        <taxon>Magnoliopsida</taxon>
        <taxon>eudicotyledons</taxon>
        <taxon>Gunneridae</taxon>
        <taxon>Pentapetalae</taxon>
        <taxon>rosids</taxon>
        <taxon>fabids</taxon>
        <taxon>Fabales</taxon>
        <taxon>Fabaceae</taxon>
        <taxon>Papilionoideae</taxon>
        <taxon>50 kb inversion clade</taxon>
        <taxon>NPAAA clade</taxon>
        <taxon>indigoferoid/millettioid clade</taxon>
        <taxon>Phaseoleae</taxon>
        <taxon>Mucuna</taxon>
    </lineage>
</organism>
<evidence type="ECO:0000256" key="6">
    <source>
        <dbReference type="ARBA" id="ARBA00022908"/>
    </source>
</evidence>
<dbReference type="GO" id="GO:0006310">
    <property type="term" value="P:DNA recombination"/>
    <property type="evidence" value="ECO:0007669"/>
    <property type="project" value="UniProtKB-KW"/>
</dbReference>
<keyword evidence="8" id="KW-0548">Nucleotidyltransferase</keyword>
<keyword evidence="1" id="KW-0540">Nuclease</keyword>
<dbReference type="Pfam" id="PF14223">
    <property type="entry name" value="Retrotran_gag_2"/>
    <property type="match status" value="1"/>
</dbReference>
<dbReference type="GO" id="GO:0008270">
    <property type="term" value="F:zinc ion binding"/>
    <property type="evidence" value="ECO:0007669"/>
    <property type="project" value="InterPro"/>
</dbReference>
<dbReference type="PANTHER" id="PTHR42648">
    <property type="entry name" value="TRANSPOSASE, PUTATIVE-RELATED"/>
    <property type="match status" value="1"/>
</dbReference>
<feature type="compositionally biased region" description="Low complexity" evidence="10">
    <location>
        <begin position="116"/>
        <end position="125"/>
    </location>
</feature>
<sequence>MNDQESIRDYYTRIQMLVNSMKTCGEKLLDQQIVDKILRTLTLNLTILWWQLRSQRMQMEELQNSHEAHEQRLLERINMRVATQALHAQAFQRNDGRGSMNKKRKWKNKLKDSNEGSKNSSGNNYKKNEGHGKFSKKGGNQNKGWQTKFDKRNIQCYACKKWGHFAYEFYDNKGKQKKEDETQMVQDIVEDQNWLWYLRFGHLNFGSLGLLKKKGMVHGFPSIEPPKELSEGFLISKQTKSSFKSNIPTTKTLIEVVYSYVYSSMESVSLRGNHYFISFIDEFSRKLWVYLIKRKGEAFEVFKRFKAMLRNSVAGPAKSLE</sequence>
<keyword evidence="8" id="KW-0239">DNA-directed DNA polymerase</keyword>
<proteinExistence type="predicted"/>
<keyword evidence="5" id="KW-0460">Magnesium</keyword>
<feature type="domain" description="GAG-pre-integrase" evidence="11">
    <location>
        <begin position="186"/>
        <end position="224"/>
    </location>
</feature>
<dbReference type="InterPro" id="IPR036875">
    <property type="entry name" value="Znf_CCHC_sf"/>
</dbReference>
<evidence type="ECO:0000259" key="11">
    <source>
        <dbReference type="Pfam" id="PF13976"/>
    </source>
</evidence>
<keyword evidence="8" id="KW-0808">Transferase</keyword>
<keyword evidence="3" id="KW-0255">Endonuclease</keyword>
<evidence type="ECO:0000313" key="12">
    <source>
        <dbReference type="EMBL" id="RDX77289.1"/>
    </source>
</evidence>
<evidence type="ECO:0000256" key="9">
    <source>
        <dbReference type="ARBA" id="ARBA00023172"/>
    </source>
</evidence>
<keyword evidence="6" id="KW-0229">DNA integration</keyword>
<dbReference type="InterPro" id="IPR025724">
    <property type="entry name" value="GAG-pre-integrase_dom"/>
</dbReference>
<dbReference type="Proteomes" id="UP000257109">
    <property type="component" value="Unassembled WGS sequence"/>
</dbReference>
<keyword evidence="7" id="KW-0695">RNA-directed DNA polymerase</keyword>
<evidence type="ECO:0000256" key="8">
    <source>
        <dbReference type="ARBA" id="ARBA00022932"/>
    </source>
</evidence>
<dbReference type="GO" id="GO:0003964">
    <property type="term" value="F:RNA-directed DNA polymerase activity"/>
    <property type="evidence" value="ECO:0007669"/>
    <property type="project" value="UniProtKB-KW"/>
</dbReference>